<dbReference type="InterPro" id="IPR036918">
    <property type="entry name" value="Pyrv_Knase_C_sf"/>
</dbReference>
<comment type="similarity">
    <text evidence="3 14">Belongs to the pyruvate kinase family.</text>
</comment>
<comment type="cofactor">
    <cofactor evidence="1">
        <name>K(+)</name>
        <dbReference type="ChEBI" id="CHEBI:29103"/>
    </cofactor>
</comment>
<evidence type="ECO:0000256" key="9">
    <source>
        <dbReference type="ARBA" id="ARBA00022840"/>
    </source>
</evidence>
<dbReference type="InterPro" id="IPR040442">
    <property type="entry name" value="Pyrv_kinase-like_dom_sf"/>
</dbReference>
<dbReference type="EC" id="2.7.1.40" evidence="4 13"/>
<dbReference type="InterPro" id="IPR015813">
    <property type="entry name" value="Pyrv/PenolPyrv_kinase-like_dom"/>
</dbReference>
<dbReference type="NCBIfam" id="NF004978">
    <property type="entry name" value="PRK06354.1"/>
    <property type="match status" value="1"/>
</dbReference>
<dbReference type="Gene3D" id="3.20.20.60">
    <property type="entry name" value="Phosphoenolpyruvate-binding domains"/>
    <property type="match status" value="1"/>
</dbReference>
<feature type="domain" description="Pyruvate kinase barrel" evidence="15">
    <location>
        <begin position="6"/>
        <end position="326"/>
    </location>
</feature>
<keyword evidence="6" id="KW-0479">Metal-binding</keyword>
<dbReference type="SUPFAM" id="SSF52935">
    <property type="entry name" value="PK C-terminal domain-like"/>
    <property type="match status" value="1"/>
</dbReference>
<dbReference type="PROSITE" id="PS00110">
    <property type="entry name" value="PYRUVATE_KINASE"/>
    <property type="match status" value="1"/>
</dbReference>
<evidence type="ECO:0000313" key="18">
    <source>
        <dbReference type="Proteomes" id="UP001597460"/>
    </source>
</evidence>
<dbReference type="SUPFAM" id="SSF51621">
    <property type="entry name" value="Phosphoenolpyruvate/pyruvate domain"/>
    <property type="match status" value="1"/>
</dbReference>
<keyword evidence="10 14" id="KW-0460">Magnesium</keyword>
<dbReference type="InterPro" id="IPR011037">
    <property type="entry name" value="Pyrv_Knase-like_insert_dom_sf"/>
</dbReference>
<dbReference type="InterPro" id="IPR015793">
    <property type="entry name" value="Pyrv_Knase_brl"/>
</dbReference>
<name>A0ABW5JJZ1_9BACT</name>
<reference evidence="18" key="1">
    <citation type="journal article" date="2019" name="Int. J. Syst. Evol. Microbiol.">
        <title>The Global Catalogue of Microorganisms (GCM) 10K type strain sequencing project: providing services to taxonomists for standard genome sequencing and annotation.</title>
        <authorList>
            <consortium name="The Broad Institute Genomics Platform"/>
            <consortium name="The Broad Institute Genome Sequencing Center for Infectious Disease"/>
            <person name="Wu L."/>
            <person name="Ma J."/>
        </authorList>
    </citation>
    <scope>NUCLEOTIDE SEQUENCE [LARGE SCALE GENOMIC DNA]</scope>
    <source>
        <strain evidence="18">KCTC 52042</strain>
    </source>
</reference>
<evidence type="ECO:0000256" key="3">
    <source>
        <dbReference type="ARBA" id="ARBA00008663"/>
    </source>
</evidence>
<accession>A0ABW5JJZ1</accession>
<dbReference type="InterPro" id="IPR018209">
    <property type="entry name" value="Pyrv_Knase_AS"/>
</dbReference>
<dbReference type="InterPro" id="IPR001697">
    <property type="entry name" value="Pyr_Knase"/>
</dbReference>
<evidence type="ECO:0000256" key="7">
    <source>
        <dbReference type="ARBA" id="ARBA00022741"/>
    </source>
</evidence>
<dbReference type="RefSeq" id="WP_390301737.1">
    <property type="nucleotide sequence ID" value="NZ_JBHULI010000024.1"/>
</dbReference>
<evidence type="ECO:0000256" key="14">
    <source>
        <dbReference type="RuleBase" id="RU000504"/>
    </source>
</evidence>
<dbReference type="Pfam" id="PF00224">
    <property type="entry name" value="PK"/>
    <property type="match status" value="1"/>
</dbReference>
<dbReference type="GO" id="GO:0016301">
    <property type="term" value="F:kinase activity"/>
    <property type="evidence" value="ECO:0007669"/>
    <property type="project" value="UniProtKB-KW"/>
</dbReference>
<dbReference type="InterPro" id="IPR015806">
    <property type="entry name" value="Pyrv_Knase_insert_dom_sf"/>
</dbReference>
<dbReference type="NCBIfam" id="NF004491">
    <property type="entry name" value="PRK05826.1"/>
    <property type="match status" value="1"/>
</dbReference>
<organism evidence="17 18">
    <name type="scientific">Gracilimonas halophila</name>
    <dbReference type="NCBI Taxonomy" id="1834464"/>
    <lineage>
        <taxon>Bacteria</taxon>
        <taxon>Pseudomonadati</taxon>
        <taxon>Balneolota</taxon>
        <taxon>Balneolia</taxon>
        <taxon>Balneolales</taxon>
        <taxon>Balneolaceae</taxon>
        <taxon>Gracilimonas</taxon>
    </lineage>
</organism>
<keyword evidence="11 14" id="KW-0324">Glycolysis</keyword>
<dbReference type="Gene3D" id="3.40.1380.20">
    <property type="entry name" value="Pyruvate kinase, C-terminal domain"/>
    <property type="match status" value="1"/>
</dbReference>
<evidence type="ECO:0000256" key="2">
    <source>
        <dbReference type="ARBA" id="ARBA00004997"/>
    </source>
</evidence>
<dbReference type="NCBIfam" id="TIGR01064">
    <property type="entry name" value="pyruv_kin"/>
    <property type="match status" value="1"/>
</dbReference>
<gene>
    <name evidence="17" type="primary">pyk</name>
    <name evidence="17" type="ORF">ACFSVN_09850</name>
</gene>
<evidence type="ECO:0000256" key="10">
    <source>
        <dbReference type="ARBA" id="ARBA00022842"/>
    </source>
</evidence>
<dbReference type="GO" id="GO:0004743">
    <property type="term" value="F:pyruvate kinase activity"/>
    <property type="evidence" value="ECO:0007669"/>
    <property type="project" value="UniProtKB-EC"/>
</dbReference>
<keyword evidence="9" id="KW-0067">ATP-binding</keyword>
<protein>
    <recommendedName>
        <fullName evidence="4 13">Pyruvate kinase</fullName>
        <ecNumber evidence="4 13">2.7.1.40</ecNumber>
    </recommendedName>
</protein>
<evidence type="ECO:0000256" key="12">
    <source>
        <dbReference type="ARBA" id="ARBA00023317"/>
    </source>
</evidence>
<evidence type="ECO:0000256" key="1">
    <source>
        <dbReference type="ARBA" id="ARBA00001958"/>
    </source>
</evidence>
<evidence type="ECO:0000256" key="11">
    <source>
        <dbReference type="ARBA" id="ARBA00023152"/>
    </source>
</evidence>
<dbReference type="Pfam" id="PF02887">
    <property type="entry name" value="PK_C"/>
    <property type="match status" value="1"/>
</dbReference>
<feature type="domain" description="Pyruvate kinase C-terminal" evidence="16">
    <location>
        <begin position="361"/>
        <end position="473"/>
    </location>
</feature>
<keyword evidence="7" id="KW-0547">Nucleotide-binding</keyword>
<comment type="catalytic activity">
    <reaction evidence="14">
        <text>pyruvate + ATP = phosphoenolpyruvate + ADP + H(+)</text>
        <dbReference type="Rhea" id="RHEA:18157"/>
        <dbReference type="ChEBI" id="CHEBI:15361"/>
        <dbReference type="ChEBI" id="CHEBI:15378"/>
        <dbReference type="ChEBI" id="CHEBI:30616"/>
        <dbReference type="ChEBI" id="CHEBI:58702"/>
        <dbReference type="ChEBI" id="CHEBI:456216"/>
        <dbReference type="EC" id="2.7.1.40"/>
    </reaction>
</comment>
<comment type="pathway">
    <text evidence="2 14">Carbohydrate degradation; glycolysis; pyruvate from D-glyceraldehyde 3-phosphate: step 5/5.</text>
</comment>
<keyword evidence="18" id="KW-1185">Reference proteome</keyword>
<comment type="caution">
    <text evidence="17">The sequence shown here is derived from an EMBL/GenBank/DDBJ whole genome shotgun (WGS) entry which is preliminary data.</text>
</comment>
<dbReference type="PANTHER" id="PTHR11817">
    <property type="entry name" value="PYRUVATE KINASE"/>
    <property type="match status" value="1"/>
</dbReference>
<keyword evidence="12 17" id="KW-0670">Pyruvate</keyword>
<proteinExistence type="inferred from homology"/>
<evidence type="ECO:0000256" key="4">
    <source>
        <dbReference type="ARBA" id="ARBA00012142"/>
    </source>
</evidence>
<evidence type="ECO:0000259" key="16">
    <source>
        <dbReference type="Pfam" id="PF02887"/>
    </source>
</evidence>
<dbReference type="EMBL" id="JBHULI010000024">
    <property type="protein sequence ID" value="MFD2532748.1"/>
    <property type="molecule type" value="Genomic_DNA"/>
</dbReference>
<keyword evidence="8 14" id="KW-0418">Kinase</keyword>
<evidence type="ECO:0000259" key="15">
    <source>
        <dbReference type="Pfam" id="PF00224"/>
    </source>
</evidence>
<dbReference type="InterPro" id="IPR015795">
    <property type="entry name" value="Pyrv_Knase_C"/>
</dbReference>
<dbReference type="SUPFAM" id="SSF50800">
    <property type="entry name" value="PK beta-barrel domain-like"/>
    <property type="match status" value="1"/>
</dbReference>
<sequence length="477" mass="52895">MISARRRTKIVCTIGPSCNTQEKIEDLLLHGMNVARVNFSHGTHSDHAQVIKNIRKAAKKYKYSIPVLMDLQGPKIRVGQMKDGGQELKTGSIIKITAEDVEGTNEIIPIDYKSLIHEAEPGNSILLDDGLLEFKVTEKYPDSLQAKVVTGGVLKSRKGVNLPNVRISIPSLTEKDIKDLEFGLTQDVDYVALSFVRTAKDVRDIISRVRAAGSQAGIIAKIEKPEALDVIDEIIEEADGIMVARGDLGIEIPTEQVPVVQKMIIEKCRMAGKPVITATQMLDSMISNPRPTRAESSDVANAVLDGTDAVMLSGETAAGAYPMEAVNVMDRICRSIEDNRPQLYNSLEYRKPEWKEKQVIESLAYSCVTIADNVEAKTISTITHSGNTARRIAKFRPQVPIVAFTENQKVRRQLNLIWGVYSVRMDELFDTDQSVKMMEDYLKDNGMVREGDRIIVATGMPIAKRGRTNMIKVSTIE</sequence>
<dbReference type="Gene3D" id="2.40.33.10">
    <property type="entry name" value="PK beta-barrel domain-like"/>
    <property type="match status" value="1"/>
</dbReference>
<keyword evidence="5 14" id="KW-0808">Transferase</keyword>
<evidence type="ECO:0000256" key="6">
    <source>
        <dbReference type="ARBA" id="ARBA00022723"/>
    </source>
</evidence>
<evidence type="ECO:0000256" key="8">
    <source>
        <dbReference type="ARBA" id="ARBA00022777"/>
    </source>
</evidence>
<dbReference type="Proteomes" id="UP001597460">
    <property type="component" value="Unassembled WGS sequence"/>
</dbReference>
<evidence type="ECO:0000256" key="13">
    <source>
        <dbReference type="NCBIfam" id="TIGR01064"/>
    </source>
</evidence>
<evidence type="ECO:0000256" key="5">
    <source>
        <dbReference type="ARBA" id="ARBA00022679"/>
    </source>
</evidence>
<dbReference type="PRINTS" id="PR01050">
    <property type="entry name" value="PYRUVTKNASE"/>
</dbReference>
<evidence type="ECO:0000313" key="17">
    <source>
        <dbReference type="EMBL" id="MFD2532748.1"/>
    </source>
</evidence>